<dbReference type="OrthoDB" id="4427597at2"/>
<keyword evidence="7" id="KW-1185">Reference proteome</keyword>
<sequence>MMSCVTSAFDTSIVNISETHQQRVGCEPDAVAIAPETVGIIGDQSDLLGGTVVAALGQRHVTVAVSRRHDDEVRVTSSKPFFQAATTSTSRMPADLLSVTPSLKAPQRAGGILPWNGAAPETTVAETVTLADFVVGLVTNLIYKQHLPRDVHGFDVTIISEIPAGSGLGEHEALVCALLLAMQELYNGEPDVTTRTKLIDVAMLTPLTVVQIPLQRYRIATILRGFAARACLVQQAVEAVEPLPDPMMEEWEMLVINGSLAARDRTVSRKEYQRRADFFQAAQQAFLLSSLLQLPDANERIIDWLAAVREVRGTAGTPLETEASQWLQLALSEASRATEFAALTRSRGESQALALLQQSQQGIANQWALTGQAPLVDELLSCGVSAVRPAAWGLVDAQVVWVLRERLPEVVDQLAAYGDVHVVAPGAPGEGRQLRQRN</sequence>
<keyword evidence="2" id="KW-0547">Nucleotide-binding</keyword>
<dbReference type="GO" id="GO:0004335">
    <property type="term" value="F:galactokinase activity"/>
    <property type="evidence" value="ECO:0007669"/>
    <property type="project" value="TreeGrafter"/>
</dbReference>
<feature type="domain" description="GHMP kinase N-terminal" evidence="5">
    <location>
        <begin position="144"/>
        <end position="191"/>
    </location>
</feature>
<organism evidence="6 7">
    <name type="scientific">Corynebacterium choanae</name>
    <dbReference type="NCBI Taxonomy" id="1862358"/>
    <lineage>
        <taxon>Bacteria</taxon>
        <taxon>Bacillati</taxon>
        <taxon>Actinomycetota</taxon>
        <taxon>Actinomycetes</taxon>
        <taxon>Mycobacteriales</taxon>
        <taxon>Corynebacteriaceae</taxon>
        <taxon>Corynebacterium</taxon>
    </lineage>
</organism>
<gene>
    <name evidence="6" type="ORF">CCHOA_08080</name>
</gene>
<evidence type="ECO:0000313" key="6">
    <source>
        <dbReference type="EMBL" id="AZA14008.1"/>
    </source>
</evidence>
<evidence type="ECO:0000256" key="3">
    <source>
        <dbReference type="ARBA" id="ARBA00022777"/>
    </source>
</evidence>
<dbReference type="GO" id="GO:0006012">
    <property type="term" value="P:galactose metabolic process"/>
    <property type="evidence" value="ECO:0007669"/>
    <property type="project" value="TreeGrafter"/>
</dbReference>
<evidence type="ECO:0000259" key="5">
    <source>
        <dbReference type="Pfam" id="PF00288"/>
    </source>
</evidence>
<evidence type="ECO:0000313" key="7">
    <source>
        <dbReference type="Proteomes" id="UP000269019"/>
    </source>
</evidence>
<dbReference type="Gene3D" id="3.30.230.10">
    <property type="match status" value="1"/>
</dbReference>
<evidence type="ECO:0000256" key="4">
    <source>
        <dbReference type="ARBA" id="ARBA00022840"/>
    </source>
</evidence>
<dbReference type="InterPro" id="IPR006204">
    <property type="entry name" value="GHMP_kinase_N_dom"/>
</dbReference>
<dbReference type="GO" id="GO:0005829">
    <property type="term" value="C:cytosol"/>
    <property type="evidence" value="ECO:0007669"/>
    <property type="project" value="TreeGrafter"/>
</dbReference>
<dbReference type="GO" id="GO:0005524">
    <property type="term" value="F:ATP binding"/>
    <property type="evidence" value="ECO:0007669"/>
    <property type="project" value="UniProtKB-KW"/>
</dbReference>
<dbReference type="Pfam" id="PF00288">
    <property type="entry name" value="GHMP_kinases_N"/>
    <property type="match status" value="1"/>
</dbReference>
<reference evidence="6 7" key="1">
    <citation type="submission" date="2018-11" db="EMBL/GenBank/DDBJ databases">
        <authorList>
            <person name="Kleinhagauer T."/>
            <person name="Glaeser S.P."/>
            <person name="Spergser J."/>
            <person name="Ruckert C."/>
            <person name="Kaempfer P."/>
            <person name="Busse H.-J."/>
        </authorList>
    </citation>
    <scope>NUCLEOTIDE SEQUENCE [LARGE SCALE GENOMIC DNA]</scope>
    <source>
        <strain evidence="6 7">200CH</strain>
    </source>
</reference>
<dbReference type="PANTHER" id="PTHR10457:SF7">
    <property type="entry name" value="GALACTOKINASE-RELATED"/>
    <property type="match status" value="1"/>
</dbReference>
<evidence type="ECO:0000256" key="1">
    <source>
        <dbReference type="ARBA" id="ARBA00006566"/>
    </source>
</evidence>
<dbReference type="PRINTS" id="PR00959">
    <property type="entry name" value="MEVGALKINASE"/>
</dbReference>
<name>A0A3G6JAQ9_9CORY</name>
<keyword evidence="3 6" id="KW-0418">Kinase</keyword>
<dbReference type="PANTHER" id="PTHR10457">
    <property type="entry name" value="MEVALONATE KINASE/GALACTOKINASE"/>
    <property type="match status" value="1"/>
</dbReference>
<comment type="similarity">
    <text evidence="1">Belongs to the GHMP kinase family. GalK subfamily.</text>
</comment>
<evidence type="ECO:0000256" key="2">
    <source>
        <dbReference type="ARBA" id="ARBA00022741"/>
    </source>
</evidence>
<dbReference type="InterPro" id="IPR020568">
    <property type="entry name" value="Ribosomal_Su5_D2-typ_SF"/>
</dbReference>
<dbReference type="AlphaFoldDB" id="A0A3G6JAQ9"/>
<keyword evidence="3 6" id="KW-0808">Transferase</keyword>
<protein>
    <submittedName>
        <fullName evidence="6">Galactokinase</fullName>
    </submittedName>
</protein>
<dbReference type="InterPro" id="IPR014721">
    <property type="entry name" value="Ribsml_uS5_D2-typ_fold_subgr"/>
</dbReference>
<accession>A0A3G6JAQ9</accession>
<dbReference type="KEGG" id="ccho:CCHOA_08080"/>
<dbReference type="EMBL" id="CP033896">
    <property type="protein sequence ID" value="AZA14008.1"/>
    <property type="molecule type" value="Genomic_DNA"/>
</dbReference>
<proteinExistence type="inferred from homology"/>
<dbReference type="SUPFAM" id="SSF54211">
    <property type="entry name" value="Ribosomal protein S5 domain 2-like"/>
    <property type="match status" value="1"/>
</dbReference>
<keyword evidence="4" id="KW-0067">ATP-binding</keyword>
<dbReference type="Proteomes" id="UP000269019">
    <property type="component" value="Chromosome"/>
</dbReference>